<evidence type="ECO:0000313" key="3">
    <source>
        <dbReference type="Proteomes" id="UP000194873"/>
    </source>
</evidence>
<evidence type="ECO:0000313" key="2">
    <source>
        <dbReference type="EMBL" id="OUJ68031.1"/>
    </source>
</evidence>
<evidence type="ECO:0000259" key="1">
    <source>
        <dbReference type="Pfam" id="PF12728"/>
    </source>
</evidence>
<dbReference type="GO" id="GO:0003677">
    <property type="term" value="F:DNA binding"/>
    <property type="evidence" value="ECO:0007669"/>
    <property type="project" value="InterPro"/>
</dbReference>
<dbReference type="InterPro" id="IPR010093">
    <property type="entry name" value="SinI_DNA-bd"/>
</dbReference>
<accession>A0A2C9ZTU0</accession>
<dbReference type="AlphaFoldDB" id="A0A2C9ZTU0"/>
<protein>
    <recommendedName>
        <fullName evidence="1">Helix-turn-helix domain-containing protein</fullName>
    </recommendedName>
</protein>
<name>A0A2C9ZTU0_9BACT</name>
<comment type="caution">
    <text evidence="2">The sequence shown here is derived from an EMBL/GenBank/DDBJ whole genome shotgun (WGS) entry which is preliminary data.</text>
</comment>
<sequence>MDQTVVKNLGSDVLLEKIRAIVRDELGQIQPIAETEQLLTLQETADLLSCSLATIHDLKRRNILPFYKLAGGRVYLKKSEVLNALQSQ</sequence>
<dbReference type="Proteomes" id="UP000194873">
    <property type="component" value="Unassembled WGS sequence"/>
</dbReference>
<keyword evidence="3" id="KW-1185">Reference proteome</keyword>
<dbReference type="SUPFAM" id="SSF46955">
    <property type="entry name" value="Putative DNA-binding domain"/>
    <property type="match status" value="1"/>
</dbReference>
<dbReference type="Pfam" id="PF12728">
    <property type="entry name" value="HTH_17"/>
    <property type="match status" value="1"/>
</dbReference>
<dbReference type="OrthoDB" id="1097811at2"/>
<reference evidence="2 3" key="1">
    <citation type="submission" date="2017-01" db="EMBL/GenBank/DDBJ databases">
        <title>A new Hymenobacter.</title>
        <authorList>
            <person name="Liang Y."/>
            <person name="Feng F."/>
        </authorList>
    </citation>
    <scope>NUCLEOTIDE SEQUENCE [LARGE SCALE GENOMIC DNA]</scope>
    <source>
        <strain evidence="2">MIMBbqt21</strain>
    </source>
</reference>
<dbReference type="InterPro" id="IPR009061">
    <property type="entry name" value="DNA-bd_dom_put_sf"/>
</dbReference>
<dbReference type="EMBL" id="MTSE01000056">
    <property type="protein sequence ID" value="OUJ68031.1"/>
    <property type="molecule type" value="Genomic_DNA"/>
</dbReference>
<gene>
    <name evidence="2" type="ORF">BXP70_28185</name>
</gene>
<dbReference type="RefSeq" id="WP_086597451.1">
    <property type="nucleotide sequence ID" value="NZ_MTSE01000056.1"/>
</dbReference>
<feature type="domain" description="Helix-turn-helix" evidence="1">
    <location>
        <begin position="38"/>
        <end position="88"/>
    </location>
</feature>
<dbReference type="InterPro" id="IPR041657">
    <property type="entry name" value="HTH_17"/>
</dbReference>
<dbReference type="NCBIfam" id="TIGR01764">
    <property type="entry name" value="excise"/>
    <property type="match status" value="1"/>
</dbReference>
<organism evidence="2 3">
    <name type="scientific">Hymenobacter crusticola</name>
    <dbReference type="NCBI Taxonomy" id="1770526"/>
    <lineage>
        <taxon>Bacteria</taxon>
        <taxon>Pseudomonadati</taxon>
        <taxon>Bacteroidota</taxon>
        <taxon>Cytophagia</taxon>
        <taxon>Cytophagales</taxon>
        <taxon>Hymenobacteraceae</taxon>
        <taxon>Hymenobacter</taxon>
    </lineage>
</organism>
<proteinExistence type="predicted"/>